<evidence type="ECO:0000313" key="3">
    <source>
        <dbReference type="Proteomes" id="UP001198602"/>
    </source>
</evidence>
<feature type="domain" description="N-acetyltransferase" evidence="1">
    <location>
        <begin position="7"/>
        <end position="169"/>
    </location>
</feature>
<comment type="caution">
    <text evidence="2">The sequence shown here is derived from an EMBL/GenBank/DDBJ whole genome shotgun (WGS) entry which is preliminary data.</text>
</comment>
<gene>
    <name evidence="2" type="ORF">LE190_06860</name>
</gene>
<dbReference type="SUPFAM" id="SSF55729">
    <property type="entry name" value="Acyl-CoA N-acyltransferases (Nat)"/>
    <property type="match status" value="1"/>
</dbReference>
<accession>A0ABS7Y7I1</accession>
<proteinExistence type="predicted"/>
<dbReference type="Proteomes" id="UP001198602">
    <property type="component" value="Unassembled WGS sequence"/>
</dbReference>
<protein>
    <submittedName>
        <fullName evidence="2">GNAT family N-acetyltransferase</fullName>
    </submittedName>
</protein>
<dbReference type="InterPro" id="IPR000182">
    <property type="entry name" value="GNAT_dom"/>
</dbReference>
<organism evidence="2 3">
    <name type="scientific">Massilia hydrophila</name>
    <dbReference type="NCBI Taxonomy" id="3044279"/>
    <lineage>
        <taxon>Bacteria</taxon>
        <taxon>Pseudomonadati</taxon>
        <taxon>Pseudomonadota</taxon>
        <taxon>Betaproteobacteria</taxon>
        <taxon>Burkholderiales</taxon>
        <taxon>Oxalobacteraceae</taxon>
        <taxon>Telluria group</taxon>
        <taxon>Massilia</taxon>
    </lineage>
</organism>
<dbReference type="EMBL" id="JAHYBX010000001">
    <property type="protein sequence ID" value="MCA1855646.1"/>
    <property type="molecule type" value="Genomic_DNA"/>
</dbReference>
<sequence length="172" mass="18201">MQSPDPCHVRALRPADLDAVLAVQAACYPPAMQEAAGVLRARIAAAGATCVVAEDEHGLCGYLFAYPSRLGTVTPLGAAFDPAPDADTLYVHDLAVAPRAHGRGLARRLVAQLLEQPAGWRWSALVSVQDSEAFWRALGYATDTVHDAAARAALASYPAGARYMRRALAGTY</sequence>
<evidence type="ECO:0000259" key="1">
    <source>
        <dbReference type="PROSITE" id="PS51186"/>
    </source>
</evidence>
<evidence type="ECO:0000313" key="2">
    <source>
        <dbReference type="EMBL" id="MCA1855646.1"/>
    </source>
</evidence>
<name>A0ABS7Y7I1_9BURK</name>
<dbReference type="RefSeq" id="WP_225237980.1">
    <property type="nucleotide sequence ID" value="NZ_JAHYBX010000001.1"/>
</dbReference>
<dbReference type="Pfam" id="PF00583">
    <property type="entry name" value="Acetyltransf_1"/>
    <property type="match status" value="1"/>
</dbReference>
<reference evidence="2 3" key="1">
    <citation type="submission" date="2021-07" db="EMBL/GenBank/DDBJ databases">
        <title>Characterization of Violacein-producing bacteria and related species.</title>
        <authorList>
            <person name="Wilson H.S."/>
            <person name="De Leon M.E."/>
        </authorList>
    </citation>
    <scope>NUCLEOTIDE SEQUENCE [LARGE SCALE GENOMIC DNA]</scope>
    <source>
        <strain evidence="2 3">HSC-2F05</strain>
    </source>
</reference>
<dbReference type="CDD" id="cd04301">
    <property type="entry name" value="NAT_SF"/>
    <property type="match status" value="1"/>
</dbReference>
<keyword evidence="3" id="KW-1185">Reference proteome</keyword>
<dbReference type="InterPro" id="IPR016181">
    <property type="entry name" value="Acyl_CoA_acyltransferase"/>
</dbReference>
<dbReference type="Gene3D" id="3.40.630.30">
    <property type="match status" value="1"/>
</dbReference>
<dbReference type="PROSITE" id="PS51186">
    <property type="entry name" value="GNAT"/>
    <property type="match status" value="1"/>
</dbReference>